<evidence type="ECO:0000256" key="1">
    <source>
        <dbReference type="SAM" id="MobiDB-lite"/>
    </source>
</evidence>
<accession>A0A9W6BV96</accession>
<feature type="region of interest" description="Disordered" evidence="1">
    <location>
        <begin position="210"/>
        <end position="235"/>
    </location>
</feature>
<gene>
    <name evidence="2" type="primary">PLEST009706</name>
    <name evidence="2" type="ORF">PLESTB_001451100</name>
</gene>
<dbReference type="EMBL" id="BRXU01000026">
    <property type="protein sequence ID" value="GLC59126.1"/>
    <property type="molecule type" value="Genomic_DNA"/>
</dbReference>
<comment type="caution">
    <text evidence="2">The sequence shown here is derived from an EMBL/GenBank/DDBJ whole genome shotgun (WGS) entry which is preliminary data.</text>
</comment>
<feature type="compositionally biased region" description="Low complexity" evidence="1">
    <location>
        <begin position="138"/>
        <end position="152"/>
    </location>
</feature>
<organism evidence="2 3">
    <name type="scientific">Pleodorina starrii</name>
    <dbReference type="NCBI Taxonomy" id="330485"/>
    <lineage>
        <taxon>Eukaryota</taxon>
        <taxon>Viridiplantae</taxon>
        <taxon>Chlorophyta</taxon>
        <taxon>core chlorophytes</taxon>
        <taxon>Chlorophyceae</taxon>
        <taxon>CS clade</taxon>
        <taxon>Chlamydomonadales</taxon>
        <taxon>Volvocaceae</taxon>
        <taxon>Pleodorina</taxon>
    </lineage>
</organism>
<keyword evidence="3" id="KW-1185">Reference proteome</keyword>
<evidence type="ECO:0000313" key="2">
    <source>
        <dbReference type="EMBL" id="GLC59126.1"/>
    </source>
</evidence>
<reference evidence="2 3" key="1">
    <citation type="journal article" date="2023" name="Commun. Biol.">
        <title>Reorganization of the ancestral sex-determining regions during the evolution of trioecy in Pleodorina starrii.</title>
        <authorList>
            <person name="Takahashi K."/>
            <person name="Suzuki S."/>
            <person name="Kawai-Toyooka H."/>
            <person name="Yamamoto K."/>
            <person name="Hamaji T."/>
            <person name="Ootsuki R."/>
            <person name="Yamaguchi H."/>
            <person name="Kawachi M."/>
            <person name="Higashiyama T."/>
            <person name="Nozaki H."/>
        </authorList>
    </citation>
    <scope>NUCLEOTIDE SEQUENCE [LARGE SCALE GENOMIC DNA]</scope>
    <source>
        <strain evidence="2 3">NIES-4479</strain>
    </source>
</reference>
<feature type="compositionally biased region" description="Acidic residues" evidence="1">
    <location>
        <begin position="161"/>
        <end position="175"/>
    </location>
</feature>
<proteinExistence type="predicted"/>
<dbReference type="Proteomes" id="UP001165080">
    <property type="component" value="Unassembled WGS sequence"/>
</dbReference>
<dbReference type="AlphaFoldDB" id="A0A9W6BV96"/>
<sequence length="268" mass="26990">MDSAANLGELLKLNCPPASSAELAASLAGGAGCPRHAVQDAPAGSETPRQQQQQQQQQLCAGVAVRPLQTSFSPAANKCSCSHCGYCLSIGTLPSLDALCGASDLGSMSITRLLYCRDSTRDTACSSSDTRDGGAEGGDAANADPGAAGSAAQPWSPGSEGDSEGDDCTPVEDLDGGVVPLDVMTASASNEPYISQAQWSRDIVRATTYSQPQPPRQAPGVKAPQPCGVSGSAGVAGATGATHGTLLQRLLLGCLGRPPAAVPAQGRR</sequence>
<name>A0A9W6BV96_9CHLO</name>
<feature type="region of interest" description="Disordered" evidence="1">
    <location>
        <begin position="122"/>
        <end position="176"/>
    </location>
</feature>
<evidence type="ECO:0000313" key="3">
    <source>
        <dbReference type="Proteomes" id="UP001165080"/>
    </source>
</evidence>
<protein>
    <submittedName>
        <fullName evidence="2">Uncharacterized protein</fullName>
    </submittedName>
</protein>